<dbReference type="InterPro" id="IPR029058">
    <property type="entry name" value="AB_hydrolase_fold"/>
</dbReference>
<feature type="region of interest" description="Disordered" evidence="1">
    <location>
        <begin position="102"/>
        <end position="122"/>
    </location>
</feature>
<name>A0ABU8MC57_9PSEU</name>
<accession>A0ABU8MC57</accession>
<evidence type="ECO:0000256" key="1">
    <source>
        <dbReference type="SAM" id="MobiDB-lite"/>
    </source>
</evidence>
<feature type="domain" description="AB hydrolase-1" evidence="3">
    <location>
        <begin position="62"/>
        <end position="299"/>
    </location>
</feature>
<keyword evidence="5" id="KW-1185">Reference proteome</keyword>
<dbReference type="PANTHER" id="PTHR43798:SF5">
    <property type="entry name" value="MONOACYLGLYCEROL LIPASE ABHD6"/>
    <property type="match status" value="1"/>
</dbReference>
<dbReference type="EMBL" id="JBBEGM010000014">
    <property type="protein sequence ID" value="MEJ2864935.1"/>
    <property type="molecule type" value="Genomic_DNA"/>
</dbReference>
<dbReference type="SUPFAM" id="SSF53474">
    <property type="entry name" value="alpha/beta-Hydrolases"/>
    <property type="match status" value="1"/>
</dbReference>
<feature type="chain" id="PRO_5045333881" evidence="2">
    <location>
        <begin position="28"/>
        <end position="306"/>
    </location>
</feature>
<reference evidence="4 5" key="1">
    <citation type="submission" date="2024-03" db="EMBL/GenBank/DDBJ databases">
        <title>Actinomycetospora sp. OC33-EN07, a novel actinomycete isolated from wild orchid (Aerides multiflora).</title>
        <authorList>
            <person name="Suriyachadkun C."/>
        </authorList>
    </citation>
    <scope>NUCLEOTIDE SEQUENCE [LARGE SCALE GENOMIC DNA]</scope>
    <source>
        <strain evidence="4 5">OC33-EN07</strain>
    </source>
</reference>
<gene>
    <name evidence="4" type="ORF">WCD58_27510</name>
</gene>
<evidence type="ECO:0000313" key="5">
    <source>
        <dbReference type="Proteomes" id="UP001369736"/>
    </source>
</evidence>
<dbReference type="Proteomes" id="UP001369736">
    <property type="component" value="Unassembled WGS sequence"/>
</dbReference>
<keyword evidence="2" id="KW-0732">Signal</keyword>
<protein>
    <submittedName>
        <fullName evidence="4">Alpha/beta hydrolase</fullName>
    </submittedName>
</protein>
<dbReference type="InterPro" id="IPR000073">
    <property type="entry name" value="AB_hydrolase_1"/>
</dbReference>
<evidence type="ECO:0000259" key="3">
    <source>
        <dbReference type="Pfam" id="PF12697"/>
    </source>
</evidence>
<dbReference type="Pfam" id="PF12697">
    <property type="entry name" value="Abhydrolase_6"/>
    <property type="match status" value="1"/>
</dbReference>
<proteinExistence type="predicted"/>
<dbReference type="Gene3D" id="3.40.50.1820">
    <property type="entry name" value="alpha/beta hydrolase"/>
    <property type="match status" value="1"/>
</dbReference>
<evidence type="ECO:0000313" key="4">
    <source>
        <dbReference type="EMBL" id="MEJ2864935.1"/>
    </source>
</evidence>
<feature type="compositionally biased region" description="Polar residues" evidence="1">
    <location>
        <begin position="102"/>
        <end position="121"/>
    </location>
</feature>
<dbReference type="PANTHER" id="PTHR43798">
    <property type="entry name" value="MONOACYLGLYCEROL LIPASE"/>
    <property type="match status" value="1"/>
</dbReference>
<keyword evidence="4" id="KW-0378">Hydrolase</keyword>
<dbReference type="InterPro" id="IPR050266">
    <property type="entry name" value="AB_hydrolase_sf"/>
</dbReference>
<sequence length="306" mass="31584">MRRSTVRVGVLTIALALVVAACSTARGESPPPGDVAGLFAVDGRELYLECHGSGSPTVVLQSGFGNAADIWSVGAERPPSVMAGVAGFTRVCAYDRPGATRVSTDDGQISETPLPGRSQQAPMPRTAADVVAELHALLAAAGVPGPYVLVGHSLGGPFTQLYSRTFPADVAGIVLVDPTPPALRDLIAPAQWDAFAAGVLHPPEPIPGYAMEAYDLTASMDQLRNAPAPPQVPATVLMAQDVDQVPPGDPSAEAVAAIGRVRPEAFTRLAADIPGAALVTVPDTSHYIQIQRPDAVIEAVRSVAGR</sequence>
<dbReference type="RefSeq" id="WP_337706299.1">
    <property type="nucleotide sequence ID" value="NZ_JBBEGM010000014.1"/>
</dbReference>
<dbReference type="PROSITE" id="PS51257">
    <property type="entry name" value="PROKAR_LIPOPROTEIN"/>
    <property type="match status" value="1"/>
</dbReference>
<feature type="signal peptide" evidence="2">
    <location>
        <begin position="1"/>
        <end position="27"/>
    </location>
</feature>
<comment type="caution">
    <text evidence="4">The sequence shown here is derived from an EMBL/GenBank/DDBJ whole genome shotgun (WGS) entry which is preliminary data.</text>
</comment>
<dbReference type="GO" id="GO:0016787">
    <property type="term" value="F:hydrolase activity"/>
    <property type="evidence" value="ECO:0007669"/>
    <property type="project" value="UniProtKB-KW"/>
</dbReference>
<organism evidence="4 5">
    <name type="scientific">Actinomycetospora flava</name>
    <dbReference type="NCBI Taxonomy" id="3129232"/>
    <lineage>
        <taxon>Bacteria</taxon>
        <taxon>Bacillati</taxon>
        <taxon>Actinomycetota</taxon>
        <taxon>Actinomycetes</taxon>
        <taxon>Pseudonocardiales</taxon>
        <taxon>Pseudonocardiaceae</taxon>
        <taxon>Actinomycetospora</taxon>
    </lineage>
</organism>
<evidence type="ECO:0000256" key="2">
    <source>
        <dbReference type="SAM" id="SignalP"/>
    </source>
</evidence>